<evidence type="ECO:0000313" key="8">
    <source>
        <dbReference type="RefSeq" id="XP_011206120.1"/>
    </source>
</evidence>
<comment type="similarity">
    <text evidence="1">Belongs to the CCDC25 family.</text>
</comment>
<dbReference type="KEGG" id="bdr:105228143"/>
<feature type="region of interest" description="Disordered" evidence="4">
    <location>
        <begin position="132"/>
        <end position="208"/>
    </location>
</feature>
<reference evidence="8" key="2">
    <citation type="submission" date="2025-04" db="UniProtKB">
        <authorList>
            <consortium name="RefSeq"/>
        </authorList>
    </citation>
    <scope>IDENTIFICATION</scope>
    <source>
        <strain evidence="8">Punador</strain>
    </source>
</reference>
<feature type="compositionally biased region" description="Basic and acidic residues" evidence="4">
    <location>
        <begin position="135"/>
        <end position="156"/>
    </location>
</feature>
<dbReference type="InterPro" id="IPR039730">
    <property type="entry name" value="Jlp2/Ccd25"/>
</dbReference>
<dbReference type="OMA" id="YHDEKAV"/>
<evidence type="ECO:0000256" key="3">
    <source>
        <dbReference type="ARBA" id="ARBA00024214"/>
    </source>
</evidence>
<dbReference type="GeneID" id="105228143"/>
<feature type="compositionally biased region" description="Basic and acidic residues" evidence="4">
    <location>
        <begin position="164"/>
        <end position="190"/>
    </location>
</feature>
<name>A0A034UZ34_BACDO</name>
<organism evidence="6">
    <name type="scientific">Bactrocera dorsalis</name>
    <name type="common">Oriental fruit fly</name>
    <name type="synonym">Dacus dorsalis</name>
    <dbReference type="NCBI Taxonomy" id="27457"/>
    <lineage>
        <taxon>Eukaryota</taxon>
        <taxon>Metazoa</taxon>
        <taxon>Ecdysozoa</taxon>
        <taxon>Arthropoda</taxon>
        <taxon>Hexapoda</taxon>
        <taxon>Insecta</taxon>
        <taxon>Pterygota</taxon>
        <taxon>Neoptera</taxon>
        <taxon>Endopterygota</taxon>
        <taxon>Diptera</taxon>
        <taxon>Brachycera</taxon>
        <taxon>Muscomorpha</taxon>
        <taxon>Tephritoidea</taxon>
        <taxon>Tephritidae</taxon>
        <taxon>Bactrocera</taxon>
        <taxon>Bactrocera</taxon>
    </lineage>
</organism>
<evidence type="ECO:0000313" key="7">
    <source>
        <dbReference type="Proteomes" id="UP001652620"/>
    </source>
</evidence>
<dbReference type="OrthoDB" id="200398at2759"/>
<dbReference type="Proteomes" id="UP001652620">
    <property type="component" value="Unplaced"/>
</dbReference>
<dbReference type="InterPro" id="IPR008532">
    <property type="entry name" value="NFACT_RNA-bd"/>
</dbReference>
<evidence type="ECO:0000313" key="6">
    <source>
        <dbReference type="EMBL" id="JAC36221.1"/>
    </source>
</evidence>
<reference evidence="6" key="1">
    <citation type="journal article" date="2014" name="BMC Genomics">
        <title>Characterizing the developmental transcriptome of the oriental fruit fly, Bactrocera dorsalis (Diptera: Tephritidae) through comparative genomic analysis with Drosophila melanogaster utilizing modENCODE datasets.</title>
        <authorList>
            <person name="Geib S.M."/>
            <person name="Calla B."/>
            <person name="Hall B."/>
            <person name="Hou S."/>
            <person name="Manoukis N.C."/>
        </authorList>
    </citation>
    <scope>NUCLEOTIDE SEQUENCE</scope>
    <source>
        <strain evidence="6">Punador</strain>
    </source>
</reference>
<dbReference type="EMBL" id="GAKP01022731">
    <property type="protein sequence ID" value="JAC36221.1"/>
    <property type="molecule type" value="Transcribed_RNA"/>
</dbReference>
<protein>
    <recommendedName>
        <fullName evidence="2">Coiled-coil domain-containing protein 25</fullName>
    </recommendedName>
</protein>
<dbReference type="PANTHER" id="PTHR13049">
    <property type="entry name" value="DUF814-RELATED"/>
    <property type="match status" value="1"/>
</dbReference>
<dbReference type="PANTHER" id="PTHR13049:SF2">
    <property type="entry name" value="COILED-COIL DOMAIN-CONTAINING PROTEIN 25"/>
    <property type="match status" value="1"/>
</dbReference>
<evidence type="ECO:0000256" key="4">
    <source>
        <dbReference type="SAM" id="MobiDB-lite"/>
    </source>
</evidence>
<evidence type="ECO:0000256" key="2">
    <source>
        <dbReference type="ARBA" id="ARBA00016700"/>
    </source>
</evidence>
<accession>A0A034UZ34</accession>
<sequence length="208" mass="24819">MVFYFKSNIVSPPALIYMGKDKHENEELIRWGWPEDVWFHVHNYSSAHVYLRLQEGQTIDDIPQSVLNDAAQLVKYNSIQGNKINNVDVVYTLWSNLKKTADMEVGQIGFYCEKSVKKIRVEKRVNEIVNRLNKTKTEDHPDLRRQREERDSEERREKKHILKAQREKEEEEIMRQKKEAEQRSYDKLFKPECMSSNYDDGNDSDDFM</sequence>
<feature type="domain" description="NFACT RNA-binding" evidence="5">
    <location>
        <begin position="1"/>
        <end position="111"/>
    </location>
</feature>
<gene>
    <name evidence="6" type="primary">CCD25</name>
    <name evidence="8" type="synonym">LOC105228143</name>
</gene>
<keyword evidence="7" id="KW-1185">Reference proteome</keyword>
<evidence type="ECO:0000259" key="5">
    <source>
        <dbReference type="Pfam" id="PF05670"/>
    </source>
</evidence>
<dbReference type="Pfam" id="PF05670">
    <property type="entry name" value="NFACT-R_1"/>
    <property type="match status" value="1"/>
</dbReference>
<dbReference type="AlphaFoldDB" id="A0A034UZ34"/>
<evidence type="ECO:0000256" key="1">
    <source>
        <dbReference type="ARBA" id="ARBA00008998"/>
    </source>
</evidence>
<dbReference type="RefSeq" id="XP_011206120.1">
    <property type="nucleotide sequence ID" value="XM_011207818.3"/>
</dbReference>
<comment type="subunit">
    <text evidence="3">Interacts (via cytoplasmic region) with ILK.</text>
</comment>
<proteinExistence type="inferred from homology"/>